<organism evidence="2 3">
    <name type="scientific">Allomeiothermus silvanus (strain ATCC 700542 / DSM 9946 / NBRC 106475 / NCIMB 13440 / VI-R2)</name>
    <name type="common">Thermus silvanus</name>
    <dbReference type="NCBI Taxonomy" id="526227"/>
    <lineage>
        <taxon>Bacteria</taxon>
        <taxon>Thermotogati</taxon>
        <taxon>Deinococcota</taxon>
        <taxon>Deinococci</taxon>
        <taxon>Thermales</taxon>
        <taxon>Thermaceae</taxon>
        <taxon>Allomeiothermus</taxon>
    </lineage>
</organism>
<sequence>MVPDFVLAYLPFVAALGLGGMVGRLLRVPLRAALWGLGLLGLGYVLLEPGQALALAQGWGRRGIEEALVWLGLPVQWAAYAFSPQWTWLVEQVSRHLVQQALAQADAGALERLNAYLQRADVGFVLGVLAGIDQRK</sequence>
<accession>D7BJR8</accession>
<dbReference type="EMBL" id="CP002044">
    <property type="protein sequence ID" value="ADH65424.1"/>
    <property type="molecule type" value="Genomic_DNA"/>
</dbReference>
<keyword evidence="3" id="KW-1185">Reference proteome</keyword>
<keyword evidence="1" id="KW-0472">Membrane</keyword>
<dbReference type="AlphaFoldDB" id="D7BJR8"/>
<evidence type="ECO:0000313" key="2">
    <source>
        <dbReference type="EMBL" id="ADH65424.1"/>
    </source>
</evidence>
<reference evidence="2 3" key="1">
    <citation type="journal article" date="2010" name="Stand. Genomic Sci.">
        <title>Complete genome sequence of Meiothermus silvanus type strain (VI-R2).</title>
        <authorList>
            <person name="Sikorski J."/>
            <person name="Tindall B.J."/>
            <person name="Lowry S."/>
            <person name="Lucas S."/>
            <person name="Nolan M."/>
            <person name="Copeland A."/>
            <person name="Glavina Del Rio T."/>
            <person name="Tice H."/>
            <person name="Cheng J.F."/>
            <person name="Han C."/>
            <person name="Pitluck S."/>
            <person name="Liolios K."/>
            <person name="Ivanova N."/>
            <person name="Mavromatis K."/>
            <person name="Mikhailova N."/>
            <person name="Pati A."/>
            <person name="Goodwin L."/>
            <person name="Chen A."/>
            <person name="Palaniappan K."/>
            <person name="Land M."/>
            <person name="Hauser L."/>
            <person name="Chang Y.J."/>
            <person name="Jeffries C.D."/>
            <person name="Rohde M."/>
            <person name="Goker M."/>
            <person name="Woyke T."/>
            <person name="Bristow J."/>
            <person name="Eisen J.A."/>
            <person name="Markowitz V."/>
            <person name="Hugenholtz P."/>
            <person name="Kyrpides N.C."/>
            <person name="Klenk H.P."/>
            <person name="Lapidus A."/>
        </authorList>
    </citation>
    <scope>NUCLEOTIDE SEQUENCE [LARGE SCALE GENOMIC DNA]</scope>
    <source>
        <strain evidence="3">ATCC 700542 / DSM 9946 / VI-R2</strain>
        <plasmid evidence="3">Plasmid pMESIL02</plasmid>
    </source>
</reference>
<evidence type="ECO:0000313" key="3">
    <source>
        <dbReference type="Proteomes" id="UP000001916"/>
    </source>
</evidence>
<evidence type="ECO:0000256" key="1">
    <source>
        <dbReference type="SAM" id="Phobius"/>
    </source>
</evidence>
<geneLocation type="plasmid" evidence="2 3">
    <name>pMESIL02</name>
</geneLocation>
<gene>
    <name evidence="2" type="ORF">Mesil_3634</name>
</gene>
<dbReference type="Proteomes" id="UP000001916">
    <property type="component" value="Plasmid pMESIL02"/>
</dbReference>
<keyword evidence="2" id="KW-0614">Plasmid</keyword>
<keyword evidence="1" id="KW-0812">Transmembrane</keyword>
<dbReference type="RefSeq" id="WP_013159898.1">
    <property type="nucleotide sequence ID" value="NC_014214.1"/>
</dbReference>
<dbReference type="HOGENOM" id="CLU_1872967_0_0_0"/>
<protein>
    <submittedName>
        <fullName evidence="2">Uncharacterized protein</fullName>
    </submittedName>
</protein>
<keyword evidence="1" id="KW-1133">Transmembrane helix</keyword>
<proteinExistence type="predicted"/>
<name>D7BJR8_ALLS1</name>
<feature type="transmembrane region" description="Helical" evidence="1">
    <location>
        <begin position="30"/>
        <end position="47"/>
    </location>
</feature>
<dbReference type="KEGG" id="msv:Mesil_3634"/>
<feature type="transmembrane region" description="Helical" evidence="1">
    <location>
        <begin position="6"/>
        <end position="23"/>
    </location>
</feature>